<name>A0A1F6T6Z2_9PROT</name>
<dbReference type="PANTHER" id="PTHR42733:SF2">
    <property type="entry name" value="DJ-1_THIJ_PFPI FAMILY PROTEIN"/>
    <property type="match status" value="1"/>
</dbReference>
<comment type="similarity">
    <text evidence="1">Belongs to the peptidase C56 family.</text>
</comment>
<keyword evidence="3" id="KW-0378">Hydrolase</keyword>
<comment type="caution">
    <text evidence="3">The sequence shown here is derived from an EMBL/GenBank/DDBJ whole genome shotgun (WGS) entry which is preliminary data.</text>
</comment>
<dbReference type="PROSITE" id="PS51276">
    <property type="entry name" value="PEPTIDASE_C56_PFPI"/>
    <property type="match status" value="1"/>
</dbReference>
<dbReference type="InterPro" id="IPR002818">
    <property type="entry name" value="DJ-1/PfpI"/>
</dbReference>
<dbReference type="SUPFAM" id="SSF52317">
    <property type="entry name" value="Class I glutamine amidotransferase-like"/>
    <property type="match status" value="1"/>
</dbReference>
<dbReference type="InterPro" id="IPR006286">
    <property type="entry name" value="C56_PfpI-like"/>
</dbReference>
<sequence>MKVLIISADHFEDTELLVPYYRLKEEGMEVDIASLRRGAIRGKRGYEVEANLAIDAVRPEQYGALVLPGGGAPATLREDKTVLAVVRHFFDAGKPVAAICHGPQILISAGLLRGRTATCYKTVVTELKAAGAHYKDAEVVVDGNLVTSRQPSDLPAFLRATMRAIRAKAQPSQAAILGEDAGAVEF</sequence>
<protein>
    <submittedName>
        <fullName evidence="3">Protease</fullName>
    </submittedName>
</protein>
<dbReference type="GO" id="GO:0006508">
    <property type="term" value="P:proteolysis"/>
    <property type="evidence" value="ECO:0007669"/>
    <property type="project" value="UniProtKB-KW"/>
</dbReference>
<dbReference type="AlphaFoldDB" id="A0A1F6T6Z2"/>
<reference evidence="3 4" key="1">
    <citation type="journal article" date="2016" name="Nat. Commun.">
        <title>Thousands of microbial genomes shed light on interconnected biogeochemical processes in an aquifer system.</title>
        <authorList>
            <person name="Anantharaman K."/>
            <person name="Brown C.T."/>
            <person name="Hug L.A."/>
            <person name="Sharon I."/>
            <person name="Castelle C.J."/>
            <person name="Probst A.J."/>
            <person name="Thomas B.C."/>
            <person name="Singh A."/>
            <person name="Wilkins M.J."/>
            <person name="Karaoz U."/>
            <person name="Brodie E.L."/>
            <person name="Williams K.H."/>
            <person name="Hubbard S.S."/>
            <person name="Banfield J.F."/>
        </authorList>
    </citation>
    <scope>NUCLEOTIDE SEQUENCE [LARGE SCALE GENOMIC DNA]</scope>
</reference>
<keyword evidence="3" id="KW-0645">Protease</keyword>
<dbReference type="PANTHER" id="PTHR42733">
    <property type="entry name" value="DJ-1 PROTEIN"/>
    <property type="match status" value="1"/>
</dbReference>
<dbReference type="STRING" id="1817756.A2140_08120"/>
<evidence type="ECO:0000313" key="4">
    <source>
        <dbReference type="Proteomes" id="UP000178379"/>
    </source>
</evidence>
<dbReference type="GO" id="GO:0008233">
    <property type="term" value="F:peptidase activity"/>
    <property type="evidence" value="ECO:0007669"/>
    <property type="project" value="UniProtKB-KW"/>
</dbReference>
<feature type="domain" description="DJ-1/PfpI" evidence="2">
    <location>
        <begin position="1"/>
        <end position="163"/>
    </location>
</feature>
<dbReference type="Proteomes" id="UP000178379">
    <property type="component" value="Unassembled WGS sequence"/>
</dbReference>
<evidence type="ECO:0000259" key="2">
    <source>
        <dbReference type="Pfam" id="PF01965"/>
    </source>
</evidence>
<organism evidence="3 4">
    <name type="scientific">Candidatus Muproteobacteria bacterium RBG_16_62_13</name>
    <dbReference type="NCBI Taxonomy" id="1817756"/>
    <lineage>
        <taxon>Bacteria</taxon>
        <taxon>Pseudomonadati</taxon>
        <taxon>Pseudomonadota</taxon>
        <taxon>Candidatus Muproteobacteria</taxon>
    </lineage>
</organism>
<dbReference type="CDD" id="cd03134">
    <property type="entry name" value="GATase1_PfpI_like"/>
    <property type="match status" value="1"/>
</dbReference>
<dbReference type="Gene3D" id="3.40.50.880">
    <property type="match status" value="1"/>
</dbReference>
<evidence type="ECO:0000256" key="1">
    <source>
        <dbReference type="ARBA" id="ARBA00008542"/>
    </source>
</evidence>
<dbReference type="InterPro" id="IPR029062">
    <property type="entry name" value="Class_I_gatase-like"/>
</dbReference>
<evidence type="ECO:0000313" key="3">
    <source>
        <dbReference type="EMBL" id="OGI40902.1"/>
    </source>
</evidence>
<dbReference type="Pfam" id="PF01965">
    <property type="entry name" value="DJ-1_PfpI"/>
    <property type="match status" value="1"/>
</dbReference>
<dbReference type="NCBIfam" id="TIGR01382">
    <property type="entry name" value="PfpI"/>
    <property type="match status" value="1"/>
</dbReference>
<accession>A0A1F6T6Z2</accession>
<gene>
    <name evidence="3" type="ORF">A2140_08120</name>
</gene>
<proteinExistence type="inferred from homology"/>
<dbReference type="EMBL" id="MFSQ01000047">
    <property type="protein sequence ID" value="OGI40902.1"/>
    <property type="molecule type" value="Genomic_DNA"/>
</dbReference>